<dbReference type="Pfam" id="PF02666">
    <property type="entry name" value="PS_Dcarbxylase"/>
    <property type="match status" value="1"/>
</dbReference>
<evidence type="ECO:0000256" key="9">
    <source>
        <dbReference type="ARBA" id="ARBA00023264"/>
    </source>
</evidence>
<accession>A0A133S5W4</accession>
<keyword evidence="9 11" id="KW-1208">Phospholipid metabolism</keyword>
<feature type="transmembrane region" description="Helical" evidence="12">
    <location>
        <begin position="12"/>
        <end position="44"/>
    </location>
</feature>
<dbReference type="InterPro" id="IPR033175">
    <property type="entry name" value="PSD-A"/>
</dbReference>
<keyword evidence="2 11" id="KW-0444">Lipid biosynthesis</keyword>
<keyword evidence="12" id="KW-1133">Transmembrane helix</keyword>
<proteinExistence type="inferred from homology"/>
<dbReference type="PATRIC" id="fig|39777.7.peg.553"/>
<evidence type="ECO:0000256" key="12">
    <source>
        <dbReference type="SAM" id="Phobius"/>
    </source>
</evidence>
<comment type="subunit">
    <text evidence="11">Heterodimer of a large membrane-associated beta subunit and a small pyruvoyl-containing alpha subunit.</text>
</comment>
<evidence type="ECO:0000256" key="6">
    <source>
        <dbReference type="ARBA" id="ARBA00023145"/>
    </source>
</evidence>
<feature type="chain" id="PRO_5041750463" description="Phosphatidylserine decarboxylase alpha chain" evidence="11">
    <location>
        <begin position="180"/>
        <end position="213"/>
    </location>
</feature>
<reference evidence="13 15" key="1">
    <citation type="submission" date="2016-01" db="EMBL/GenBank/DDBJ databases">
        <authorList>
            <person name="Oliw E.H."/>
        </authorList>
    </citation>
    <scope>NUCLEOTIDE SEQUENCE [LARGE SCALE GENOMIC DNA]</scope>
    <source>
        <strain evidence="13 15">CMW7756B</strain>
    </source>
</reference>
<feature type="modified residue" description="Pyruvic acid (Ser); by autocatalysis" evidence="11">
    <location>
        <position position="180"/>
    </location>
</feature>
<evidence type="ECO:0000313" key="13">
    <source>
        <dbReference type="EMBL" id="KXA65050.1"/>
    </source>
</evidence>
<keyword evidence="7 11" id="KW-0594">Phospholipid biosynthesis</keyword>
<dbReference type="InterPro" id="IPR003817">
    <property type="entry name" value="PS_Dcarbxylase"/>
</dbReference>
<comment type="PTM">
    <text evidence="11">Is synthesized initially as an inactive proenzyme. Formation of the active enzyme involves a self-maturation process in which the active site pyruvoyl group is generated from an internal serine residue via an autocatalytic post-translational modification. Two non-identical subunits are generated from the proenzyme in this reaction, and the pyruvate is formed at the N-terminus of the alpha chain, which is derived from the carboxyl end of the proenzyme. The post-translation cleavage follows an unusual pathway, termed non-hydrolytic serinolysis, in which the side chain hydroxyl group of the serine supplies its oxygen atom to form the C-terminus of the beta chain, while the remainder of the serine residue undergoes an oxidative deamination to produce ammonia and the pyruvoyl prosthetic group on the alpha chain.</text>
</comment>
<evidence type="ECO:0000256" key="5">
    <source>
        <dbReference type="ARBA" id="ARBA00023136"/>
    </source>
</evidence>
<evidence type="ECO:0000256" key="10">
    <source>
        <dbReference type="ARBA" id="ARBA00023317"/>
    </source>
</evidence>
<evidence type="ECO:0000256" key="3">
    <source>
        <dbReference type="ARBA" id="ARBA00022793"/>
    </source>
</evidence>
<feature type="chain" id="PRO_5041750462" description="Phosphatidylserine decarboxylase beta chain" evidence="11">
    <location>
        <begin position="1"/>
        <end position="179"/>
    </location>
</feature>
<evidence type="ECO:0000313" key="15">
    <source>
        <dbReference type="Proteomes" id="UP000070226"/>
    </source>
</evidence>
<evidence type="ECO:0000256" key="4">
    <source>
        <dbReference type="ARBA" id="ARBA00023098"/>
    </source>
</evidence>
<evidence type="ECO:0000313" key="14">
    <source>
        <dbReference type="EMBL" id="MDK7356203.1"/>
    </source>
</evidence>
<dbReference type="PANTHER" id="PTHR35809">
    <property type="entry name" value="ARCHAETIDYLSERINE DECARBOXYLASE PROENZYME-RELATED"/>
    <property type="match status" value="1"/>
</dbReference>
<keyword evidence="1 11" id="KW-1003">Cell membrane</keyword>
<dbReference type="Proteomes" id="UP000070226">
    <property type="component" value="Unassembled WGS sequence"/>
</dbReference>
<keyword evidence="12" id="KW-0812">Transmembrane</keyword>
<evidence type="ECO:0000256" key="7">
    <source>
        <dbReference type="ARBA" id="ARBA00023209"/>
    </source>
</evidence>
<dbReference type="EMBL" id="LRQT01000013">
    <property type="protein sequence ID" value="KXA65050.1"/>
    <property type="molecule type" value="Genomic_DNA"/>
</dbReference>
<comment type="function">
    <text evidence="11">Catalyzes the formation of phosphatidylethanolamine (PtdEtn) from phosphatidylserine (PtdSer).</text>
</comment>
<keyword evidence="8 11" id="KW-0456">Lyase</keyword>
<dbReference type="HAMAP" id="MF_00664">
    <property type="entry name" value="PS_decarb_PSD_A"/>
    <property type="match status" value="1"/>
</dbReference>
<keyword evidence="3 11" id="KW-0210">Decarboxylase</keyword>
<gene>
    <name evidence="11" type="primary">psd</name>
    <name evidence="13" type="ORF">HMPREF3233_00563</name>
    <name evidence="14" type="ORF">QP520_00960</name>
</gene>
<comment type="subcellular location">
    <subcellularLocation>
        <location evidence="11">Cell membrane</location>
        <topology evidence="11">Peripheral membrane protein</topology>
    </subcellularLocation>
</comment>
<dbReference type="GO" id="GO:0006646">
    <property type="term" value="P:phosphatidylethanolamine biosynthetic process"/>
    <property type="evidence" value="ECO:0007669"/>
    <property type="project" value="UniProtKB-UniRule"/>
</dbReference>
<keyword evidence="6 11" id="KW-0865">Zymogen</keyword>
<dbReference type="AlphaFoldDB" id="A0A133S5W4"/>
<dbReference type="NCBIfam" id="NF003678">
    <property type="entry name" value="PRK05305.1-2"/>
    <property type="match status" value="1"/>
</dbReference>
<keyword evidence="10 11" id="KW-0670">Pyruvate</keyword>
<organism evidence="13">
    <name type="scientific">Veillonella atypica</name>
    <dbReference type="NCBI Taxonomy" id="39777"/>
    <lineage>
        <taxon>Bacteria</taxon>
        <taxon>Bacillati</taxon>
        <taxon>Bacillota</taxon>
        <taxon>Negativicutes</taxon>
        <taxon>Veillonellales</taxon>
        <taxon>Veillonellaceae</taxon>
        <taxon>Veillonella</taxon>
    </lineage>
</organism>
<comment type="caution">
    <text evidence="13">The sequence shown here is derived from an EMBL/GenBank/DDBJ whole genome shotgun (WGS) entry which is preliminary data.</text>
</comment>
<evidence type="ECO:0000256" key="11">
    <source>
        <dbReference type="HAMAP-Rule" id="MF_00664"/>
    </source>
</evidence>
<keyword evidence="5 11" id="KW-0472">Membrane</keyword>
<name>A0A133S5W4_9FIRM</name>
<dbReference type="UniPathway" id="UPA00558">
    <property type="reaction ID" value="UER00616"/>
</dbReference>
<dbReference type="GO" id="GO:0005886">
    <property type="term" value="C:plasma membrane"/>
    <property type="evidence" value="ECO:0007669"/>
    <property type="project" value="UniProtKB-SubCell"/>
</dbReference>
<dbReference type="PANTHER" id="PTHR35809:SF1">
    <property type="entry name" value="ARCHAETIDYLSERINE DECARBOXYLASE PROENZYME-RELATED"/>
    <property type="match status" value="1"/>
</dbReference>
<dbReference type="RefSeq" id="WP_005376228.1">
    <property type="nucleotide sequence ID" value="NZ_CBCSFX010000001.1"/>
</dbReference>
<comment type="catalytic activity">
    <reaction evidence="11">
        <text>a 1,2-diacyl-sn-glycero-3-phospho-L-serine + H(+) = a 1,2-diacyl-sn-glycero-3-phosphoethanolamine + CO2</text>
        <dbReference type="Rhea" id="RHEA:20828"/>
        <dbReference type="ChEBI" id="CHEBI:15378"/>
        <dbReference type="ChEBI" id="CHEBI:16526"/>
        <dbReference type="ChEBI" id="CHEBI:57262"/>
        <dbReference type="ChEBI" id="CHEBI:64612"/>
        <dbReference type="EC" id="4.1.1.65"/>
    </reaction>
</comment>
<protein>
    <recommendedName>
        <fullName evidence="11">Phosphatidylserine decarboxylase proenzyme</fullName>
        <ecNumber evidence="11">4.1.1.65</ecNumber>
    </recommendedName>
    <component>
        <recommendedName>
            <fullName evidence="11">Phosphatidylserine decarboxylase alpha chain</fullName>
        </recommendedName>
    </component>
    <component>
        <recommendedName>
            <fullName evidence="11">Phosphatidylserine decarboxylase beta chain</fullName>
        </recommendedName>
    </component>
</protein>
<evidence type="ECO:0000256" key="1">
    <source>
        <dbReference type="ARBA" id="ARBA00022475"/>
    </source>
</evidence>
<evidence type="ECO:0000256" key="2">
    <source>
        <dbReference type="ARBA" id="ARBA00022516"/>
    </source>
</evidence>
<dbReference type="NCBIfam" id="NF003685">
    <property type="entry name" value="PRK05305.2-5"/>
    <property type="match status" value="1"/>
</dbReference>
<evidence type="ECO:0000256" key="8">
    <source>
        <dbReference type="ARBA" id="ARBA00023239"/>
    </source>
</evidence>
<reference evidence="14" key="2">
    <citation type="submission" date="2023-05" db="EMBL/GenBank/DDBJ databases">
        <title>Cataloging the Phylogenetic Diversity of Human Bladder Bacteria.</title>
        <authorList>
            <person name="Du J."/>
        </authorList>
    </citation>
    <scope>NUCLEOTIDE SEQUENCE</scope>
    <source>
        <strain evidence="14">UMB10101</strain>
    </source>
</reference>
<dbReference type="EMBL" id="JASORJ010000001">
    <property type="protein sequence ID" value="MDK7356203.1"/>
    <property type="molecule type" value="Genomic_DNA"/>
</dbReference>
<feature type="active site" description="Schiff-base intermediate with substrate; via pyruvic acid" evidence="11">
    <location>
        <position position="180"/>
    </location>
</feature>
<comment type="cofactor">
    <cofactor evidence="11">
        <name>pyruvate</name>
        <dbReference type="ChEBI" id="CHEBI:15361"/>
    </cofactor>
    <text evidence="11">Binds 1 pyruvoyl group covalently per subunit.</text>
</comment>
<comment type="similarity">
    <text evidence="11">Belongs to the phosphatidylserine decarboxylase family. PSD-A subfamily.</text>
</comment>
<comment type="pathway">
    <text evidence="11">Phospholipid metabolism; phosphatidylethanolamine biosynthesis; phosphatidylethanolamine from CDP-diacylglycerol: step 2/2.</text>
</comment>
<dbReference type="STRING" id="39777.B7L28_05155"/>
<keyword evidence="4 11" id="KW-0443">Lipid metabolism</keyword>
<dbReference type="GO" id="GO:0004609">
    <property type="term" value="F:phosphatidylserine decarboxylase activity"/>
    <property type="evidence" value="ECO:0007669"/>
    <property type="project" value="UniProtKB-UniRule"/>
</dbReference>
<feature type="site" description="Cleavage (non-hydrolytic); by autocatalysis" evidence="11">
    <location>
        <begin position="179"/>
        <end position="180"/>
    </location>
</feature>
<sequence length="213" mass="24289">MPTGPIIKEGFPLIGVMLFITIIAVYFGYYSIAIITFILALFFVNFFRNPKRNIPTDPDAILSPADGKVMEIEDVYEDLYLHRECKKVTIFLSVFDVHANRAPIEGKITYRHYTMGSFLPAFKEDVGFENERHTICIENDKTEVLVTQIAGLLARRIVSWTDLDSVLKRGQLYGMIKFGSCTEIYMDKNVEICIEKGQHITGGDTIIGRLRHE</sequence>
<dbReference type="Proteomes" id="UP001236274">
    <property type="component" value="Unassembled WGS sequence"/>
</dbReference>
<dbReference type="EC" id="4.1.1.65" evidence="11"/>